<keyword evidence="3" id="KW-0328">Glycosyltransferase</keyword>
<dbReference type="InterPro" id="IPR001173">
    <property type="entry name" value="Glyco_trans_2-like"/>
</dbReference>
<protein>
    <recommendedName>
        <fullName evidence="9">4,4'-diaponeurosporenoate glycosyltransferase</fullName>
    </recommendedName>
</protein>
<comment type="similarity">
    <text evidence="8">Belongs to the glycosyltransferase 2 family. CrtQ subfamily.</text>
</comment>
<comment type="pathway">
    <text evidence="7">Carotenoid biosynthesis; staphyloxanthin biosynthesis; staphyloxanthin from farnesyl diphosphate: step 4/5.</text>
</comment>
<keyword evidence="12" id="KW-1185">Reference proteome</keyword>
<dbReference type="AlphaFoldDB" id="A0A4Q7LQ86"/>
<dbReference type="Gene3D" id="3.90.550.10">
    <property type="entry name" value="Spore Coat Polysaccharide Biosynthesis Protein SpsA, Chain A"/>
    <property type="match status" value="1"/>
</dbReference>
<keyword evidence="4 11" id="KW-0808">Transferase</keyword>
<dbReference type="RefSeq" id="WP_130485600.1">
    <property type="nucleotide sequence ID" value="NZ_SGWW01000003.1"/>
</dbReference>
<feature type="domain" description="Glycosyltransferase 2-like" evidence="10">
    <location>
        <begin position="6"/>
        <end position="136"/>
    </location>
</feature>
<dbReference type="SUPFAM" id="SSF53448">
    <property type="entry name" value="Nucleotide-diphospho-sugar transferases"/>
    <property type="match status" value="1"/>
</dbReference>
<dbReference type="EMBL" id="SGWW01000003">
    <property type="protein sequence ID" value="RZS56342.1"/>
    <property type="molecule type" value="Genomic_DNA"/>
</dbReference>
<sequence>MIRMGVVIPARNEEARIDACLRSLAVAIAEARAVAEVSVTVVADDCSDGTEAIVASHAGVRVLRSRGANVGLARAVGAHREIADGCTWLAHTDADSTVPPNWIVEQVAAAQAGVDVLIGTVRPNFDELTAEQVAHWRATHVRGRPNGHVHGANLGVRVSTYLAAGGFLPLLEHEDNDLVDRMRGVGSITLASDRAEVVTSGRLVGRTMGGYAGHLRAIRDALNEESPAVAT</sequence>
<evidence type="ECO:0000256" key="4">
    <source>
        <dbReference type="ARBA" id="ARBA00022679"/>
    </source>
</evidence>
<comment type="caution">
    <text evidence="11">The sequence shown here is derived from an EMBL/GenBank/DDBJ whole genome shotgun (WGS) entry which is preliminary data.</text>
</comment>
<evidence type="ECO:0000256" key="8">
    <source>
        <dbReference type="ARBA" id="ARBA00038120"/>
    </source>
</evidence>
<gene>
    <name evidence="11" type="ORF">EV141_1801</name>
</gene>
<dbReference type="InterPro" id="IPR029044">
    <property type="entry name" value="Nucleotide-diphossugar_trans"/>
</dbReference>
<dbReference type="GO" id="GO:0016757">
    <property type="term" value="F:glycosyltransferase activity"/>
    <property type="evidence" value="ECO:0007669"/>
    <property type="project" value="UniProtKB-KW"/>
</dbReference>
<proteinExistence type="inferred from homology"/>
<evidence type="ECO:0000256" key="2">
    <source>
        <dbReference type="ARBA" id="ARBA00022475"/>
    </source>
</evidence>
<organism evidence="11 12">
    <name type="scientific">Microcella putealis</name>
    <dbReference type="NCBI Taxonomy" id="337005"/>
    <lineage>
        <taxon>Bacteria</taxon>
        <taxon>Bacillati</taxon>
        <taxon>Actinomycetota</taxon>
        <taxon>Actinomycetes</taxon>
        <taxon>Micrococcales</taxon>
        <taxon>Microbacteriaceae</taxon>
        <taxon>Microcella</taxon>
    </lineage>
</organism>
<evidence type="ECO:0000313" key="11">
    <source>
        <dbReference type="EMBL" id="RZS56342.1"/>
    </source>
</evidence>
<evidence type="ECO:0000256" key="7">
    <source>
        <dbReference type="ARBA" id="ARBA00037904"/>
    </source>
</evidence>
<evidence type="ECO:0000256" key="3">
    <source>
        <dbReference type="ARBA" id="ARBA00022676"/>
    </source>
</evidence>
<keyword evidence="2" id="KW-1003">Cell membrane</keyword>
<evidence type="ECO:0000256" key="6">
    <source>
        <dbReference type="ARBA" id="ARBA00037281"/>
    </source>
</evidence>
<dbReference type="PANTHER" id="PTHR43646:SF2">
    <property type="entry name" value="GLYCOSYLTRANSFERASE 2-LIKE DOMAIN-CONTAINING PROTEIN"/>
    <property type="match status" value="1"/>
</dbReference>
<evidence type="ECO:0000256" key="1">
    <source>
        <dbReference type="ARBA" id="ARBA00004236"/>
    </source>
</evidence>
<dbReference type="Proteomes" id="UP000293519">
    <property type="component" value="Unassembled WGS sequence"/>
</dbReference>
<evidence type="ECO:0000256" key="5">
    <source>
        <dbReference type="ARBA" id="ARBA00023136"/>
    </source>
</evidence>
<keyword evidence="5" id="KW-0472">Membrane</keyword>
<accession>A0A4Q7LQ86</accession>
<comment type="subcellular location">
    <subcellularLocation>
        <location evidence="1">Cell membrane</location>
    </subcellularLocation>
</comment>
<dbReference type="Pfam" id="PF00535">
    <property type="entry name" value="Glycos_transf_2"/>
    <property type="match status" value="1"/>
</dbReference>
<evidence type="ECO:0000256" key="9">
    <source>
        <dbReference type="ARBA" id="ARBA00040345"/>
    </source>
</evidence>
<dbReference type="OrthoDB" id="9777873at2"/>
<dbReference type="PANTHER" id="PTHR43646">
    <property type="entry name" value="GLYCOSYLTRANSFERASE"/>
    <property type="match status" value="1"/>
</dbReference>
<comment type="function">
    <text evidence="6">Catalyzes the glycosylation of 4,4'-diaponeurosporenoate, i.e. the esterification of glucose at the C1'' position with the carboxyl group of 4,4'-diaponeurosporenic acid, to form glycosyl-4,4'-diaponeurosporenoate. This is a step in the biosynthesis of staphyloxanthin, an orange pigment present in most staphylococci strains.</text>
</comment>
<evidence type="ECO:0000259" key="10">
    <source>
        <dbReference type="Pfam" id="PF00535"/>
    </source>
</evidence>
<reference evidence="11 12" key="1">
    <citation type="journal article" date="2015" name="Stand. Genomic Sci.">
        <title>Genomic Encyclopedia of Bacterial and Archaeal Type Strains, Phase III: the genomes of soil and plant-associated and newly described type strains.</title>
        <authorList>
            <person name="Whitman W.B."/>
            <person name="Woyke T."/>
            <person name="Klenk H.P."/>
            <person name="Zhou Y."/>
            <person name="Lilburn T.G."/>
            <person name="Beck B.J."/>
            <person name="De Vos P."/>
            <person name="Vandamme P."/>
            <person name="Eisen J.A."/>
            <person name="Garrity G."/>
            <person name="Hugenholtz P."/>
            <person name="Kyrpides N.C."/>
        </authorList>
    </citation>
    <scope>NUCLEOTIDE SEQUENCE [LARGE SCALE GENOMIC DNA]</scope>
    <source>
        <strain evidence="11 12">CV2</strain>
    </source>
</reference>
<name>A0A4Q7LQ86_9MICO</name>
<evidence type="ECO:0000313" key="12">
    <source>
        <dbReference type="Proteomes" id="UP000293519"/>
    </source>
</evidence>
<dbReference type="GO" id="GO:0005886">
    <property type="term" value="C:plasma membrane"/>
    <property type="evidence" value="ECO:0007669"/>
    <property type="project" value="UniProtKB-SubCell"/>
</dbReference>